<sequence length="58" mass="6717">MSEKACQLKSYLNKFNVKNFDYSQFHNTKIIGKGAFATVYSTVFQEKEYALKSLDNNL</sequence>
<keyword evidence="1" id="KW-0067">ATP-binding</keyword>
<comment type="caution">
    <text evidence="2">The sequence shown here is derived from an EMBL/GenBank/DDBJ whole genome shotgun (WGS) entry which is preliminary data.</text>
</comment>
<dbReference type="Proteomes" id="UP000789759">
    <property type="component" value="Unassembled WGS sequence"/>
</dbReference>
<gene>
    <name evidence="2" type="ORF">CPELLU_LOCUS13965</name>
</gene>
<evidence type="ECO:0000313" key="3">
    <source>
        <dbReference type="Proteomes" id="UP000789759"/>
    </source>
</evidence>
<dbReference type="OrthoDB" id="2382068at2759"/>
<dbReference type="SUPFAM" id="SSF56112">
    <property type="entry name" value="Protein kinase-like (PK-like)"/>
    <property type="match status" value="1"/>
</dbReference>
<keyword evidence="3" id="KW-1185">Reference proteome</keyword>
<dbReference type="GO" id="GO:0005524">
    <property type="term" value="F:ATP binding"/>
    <property type="evidence" value="ECO:0007669"/>
    <property type="project" value="UniProtKB-UniRule"/>
</dbReference>
<keyword evidence="1" id="KW-0547">Nucleotide-binding</keyword>
<dbReference type="EMBL" id="CAJVQA010015687">
    <property type="protein sequence ID" value="CAG8738724.1"/>
    <property type="molecule type" value="Genomic_DNA"/>
</dbReference>
<protein>
    <submittedName>
        <fullName evidence="2">16011_t:CDS:1</fullName>
    </submittedName>
</protein>
<proteinExistence type="predicted"/>
<feature type="non-terminal residue" evidence="2">
    <location>
        <position position="58"/>
    </location>
</feature>
<feature type="binding site" evidence="1">
    <location>
        <position position="52"/>
    </location>
    <ligand>
        <name>ATP</name>
        <dbReference type="ChEBI" id="CHEBI:30616"/>
    </ligand>
</feature>
<dbReference type="AlphaFoldDB" id="A0A9N9NHN4"/>
<evidence type="ECO:0000313" key="2">
    <source>
        <dbReference type="EMBL" id="CAG8738724.1"/>
    </source>
</evidence>
<dbReference type="InterPro" id="IPR017441">
    <property type="entry name" value="Protein_kinase_ATP_BS"/>
</dbReference>
<dbReference type="InterPro" id="IPR011009">
    <property type="entry name" value="Kinase-like_dom_sf"/>
</dbReference>
<name>A0A9N9NHN4_9GLOM</name>
<organism evidence="2 3">
    <name type="scientific">Cetraspora pellucida</name>
    <dbReference type="NCBI Taxonomy" id="1433469"/>
    <lineage>
        <taxon>Eukaryota</taxon>
        <taxon>Fungi</taxon>
        <taxon>Fungi incertae sedis</taxon>
        <taxon>Mucoromycota</taxon>
        <taxon>Glomeromycotina</taxon>
        <taxon>Glomeromycetes</taxon>
        <taxon>Diversisporales</taxon>
        <taxon>Gigasporaceae</taxon>
        <taxon>Cetraspora</taxon>
    </lineage>
</organism>
<dbReference type="PROSITE" id="PS00107">
    <property type="entry name" value="PROTEIN_KINASE_ATP"/>
    <property type="match status" value="1"/>
</dbReference>
<dbReference type="Gene3D" id="3.30.200.20">
    <property type="entry name" value="Phosphorylase Kinase, domain 1"/>
    <property type="match status" value="1"/>
</dbReference>
<evidence type="ECO:0000256" key="1">
    <source>
        <dbReference type="PROSITE-ProRule" id="PRU10141"/>
    </source>
</evidence>
<reference evidence="2" key="1">
    <citation type="submission" date="2021-06" db="EMBL/GenBank/DDBJ databases">
        <authorList>
            <person name="Kallberg Y."/>
            <person name="Tangrot J."/>
            <person name="Rosling A."/>
        </authorList>
    </citation>
    <scope>NUCLEOTIDE SEQUENCE</scope>
    <source>
        <strain evidence="2">FL966</strain>
    </source>
</reference>
<feature type="non-terminal residue" evidence="2">
    <location>
        <position position="1"/>
    </location>
</feature>
<accession>A0A9N9NHN4</accession>